<sequence>MTALRDARFWLLVAAGLLALAGIADPQVGYRRQRIDALFIVDITGSMNVRDYRRDGTPESRLDHVKATLAALIADLPCGSRAGIGLFAERRPFLLVAPVETCANFAPLAGTLERLDWRMAWEGDSHVATGLYQSIALAAAFGTDLVFLSDGQEAPPLHWSGPPPFEGEPGKVRGLLVGVGDRLPSPIPKFDRDGREIGFLGAGDVVQENRSGTPPPDAQQREGWHPRNAPWGAATAAGEEHLSAVHEDHLQRLAAATGLGYARLAPGLRLDRAIATHATPRVADARLALAPLLAGAALAAVIAALVPRPRRSAGRPRRPDTHPSFPLPHRRTP</sequence>
<feature type="region of interest" description="Disordered" evidence="1">
    <location>
        <begin position="308"/>
        <end position="333"/>
    </location>
</feature>
<dbReference type="STRING" id="1300342.I596_1058"/>
<dbReference type="KEGG" id="dko:I596_1058"/>
<keyword evidence="5" id="KW-1185">Reference proteome</keyword>
<dbReference type="Pfam" id="PF13519">
    <property type="entry name" value="VWA_2"/>
    <property type="match status" value="1"/>
</dbReference>
<feature type="domain" description="VWFA" evidence="3">
    <location>
        <begin position="34"/>
        <end position="211"/>
    </location>
</feature>
<gene>
    <name evidence="4" type="ORF">I596_1058</name>
</gene>
<evidence type="ECO:0000256" key="2">
    <source>
        <dbReference type="SAM" id="Phobius"/>
    </source>
</evidence>
<evidence type="ECO:0000259" key="3">
    <source>
        <dbReference type="SMART" id="SM00327"/>
    </source>
</evidence>
<dbReference type="Proteomes" id="UP000076830">
    <property type="component" value="Chromosome"/>
</dbReference>
<keyword evidence="2" id="KW-0472">Membrane</keyword>
<dbReference type="SMART" id="SM00327">
    <property type="entry name" value="VWA"/>
    <property type="match status" value="1"/>
</dbReference>
<dbReference type="CDD" id="cd00198">
    <property type="entry name" value="vWFA"/>
    <property type="match status" value="1"/>
</dbReference>
<dbReference type="SUPFAM" id="SSF53300">
    <property type="entry name" value="vWA-like"/>
    <property type="match status" value="1"/>
</dbReference>
<evidence type="ECO:0000313" key="4">
    <source>
        <dbReference type="EMBL" id="ANB17088.1"/>
    </source>
</evidence>
<accession>A0A160DS48</accession>
<name>A0A160DS48_9GAMM</name>
<evidence type="ECO:0000256" key="1">
    <source>
        <dbReference type="SAM" id="MobiDB-lite"/>
    </source>
</evidence>
<dbReference type="InterPro" id="IPR036465">
    <property type="entry name" value="vWFA_dom_sf"/>
</dbReference>
<dbReference type="InterPro" id="IPR002035">
    <property type="entry name" value="VWF_A"/>
</dbReference>
<feature type="region of interest" description="Disordered" evidence="1">
    <location>
        <begin position="206"/>
        <end position="226"/>
    </location>
</feature>
<dbReference type="OrthoDB" id="7055767at2"/>
<organism evidence="4 5">
    <name type="scientific">Dokdonella koreensis DS-123</name>
    <dbReference type="NCBI Taxonomy" id="1300342"/>
    <lineage>
        <taxon>Bacteria</taxon>
        <taxon>Pseudomonadati</taxon>
        <taxon>Pseudomonadota</taxon>
        <taxon>Gammaproteobacteria</taxon>
        <taxon>Lysobacterales</taxon>
        <taxon>Rhodanobacteraceae</taxon>
        <taxon>Dokdonella</taxon>
    </lineage>
</organism>
<keyword evidence="2" id="KW-0812">Transmembrane</keyword>
<dbReference type="RefSeq" id="WP_067644988.1">
    <property type="nucleotide sequence ID" value="NZ_CP015249.1"/>
</dbReference>
<dbReference type="Gene3D" id="3.40.50.410">
    <property type="entry name" value="von Willebrand factor, type A domain"/>
    <property type="match status" value="1"/>
</dbReference>
<reference evidence="4 5" key="1">
    <citation type="submission" date="2016-04" db="EMBL/GenBank/DDBJ databases">
        <title>Complete genome sequence of Dokdonella koreensis DS-123T.</title>
        <authorList>
            <person name="Kim J.F."/>
            <person name="Lee H."/>
            <person name="Kwak M.-J."/>
        </authorList>
    </citation>
    <scope>NUCLEOTIDE SEQUENCE [LARGE SCALE GENOMIC DNA]</scope>
    <source>
        <strain evidence="4 5">DS-123</strain>
    </source>
</reference>
<evidence type="ECO:0000313" key="5">
    <source>
        <dbReference type="Proteomes" id="UP000076830"/>
    </source>
</evidence>
<dbReference type="EMBL" id="CP015249">
    <property type="protein sequence ID" value="ANB17088.1"/>
    <property type="molecule type" value="Genomic_DNA"/>
</dbReference>
<feature type="transmembrane region" description="Helical" evidence="2">
    <location>
        <begin position="287"/>
        <end position="307"/>
    </location>
</feature>
<protein>
    <submittedName>
        <fullName evidence="4">MxaL protein</fullName>
    </submittedName>
</protein>
<dbReference type="AlphaFoldDB" id="A0A160DS48"/>
<keyword evidence="2" id="KW-1133">Transmembrane helix</keyword>
<proteinExistence type="predicted"/>